<keyword evidence="2" id="KW-0596">Phosphopantetheine</keyword>
<accession>A0A423LND3</accession>
<feature type="domain" description="Carrier" evidence="4">
    <location>
        <begin position="2044"/>
        <end position="2118"/>
    </location>
</feature>
<dbReference type="SUPFAM" id="SSF47336">
    <property type="entry name" value="ACP-like"/>
    <property type="match status" value="2"/>
</dbReference>
<organism evidence="5 6">
    <name type="scientific">Pseudomonas fluorescens</name>
    <dbReference type="NCBI Taxonomy" id="294"/>
    <lineage>
        <taxon>Bacteria</taxon>
        <taxon>Pseudomonadati</taxon>
        <taxon>Pseudomonadota</taxon>
        <taxon>Gammaproteobacteria</taxon>
        <taxon>Pseudomonadales</taxon>
        <taxon>Pseudomonadaceae</taxon>
        <taxon>Pseudomonas</taxon>
    </lineage>
</organism>
<dbReference type="InterPro" id="IPR020845">
    <property type="entry name" value="AMP-binding_CS"/>
</dbReference>
<evidence type="ECO:0000313" key="5">
    <source>
        <dbReference type="EMBL" id="RON69758.1"/>
    </source>
</evidence>
<dbReference type="RefSeq" id="WP_123532052.1">
    <property type="nucleotide sequence ID" value="NZ_MOBU01000006.1"/>
</dbReference>
<dbReference type="InterPro" id="IPR025110">
    <property type="entry name" value="AMP-bd_C"/>
</dbReference>
<dbReference type="Pfam" id="PF00668">
    <property type="entry name" value="Condensation"/>
    <property type="match status" value="2"/>
</dbReference>
<sequence>MPPISAYAADTSSVSPATFPLTAAQLDIWLDQLSRGDSPLYNIGGYMELTGPLDPARMQAALSHLVSLHDAMRIELLPGAGADGLPRQRFAPSMPGPLMTWDVSGQADPKAAARALIQERIDQTFALDGGPLYRFLLIRLDDDLHWFSILAHHLIVDGWGFAEMIKSLAAIYNALDADQKAPDTALSYVDFIEDDARYYQSPRYAQDRAYWLDKYRLLPEPLLVPRYQERFVASAPSSQVVARTFPAVLHERMKQLGQGLGASAFHVLLAALHVYFSRTAQRDEWVLGMPILNRSGARFKSTVGLFTQVSAVRMGFGRDLTFAELVRAIRDELKENFRHQRFPLSEMNRALGLLREDRAQLFELTVSYELDDQEHIYGQARGHVVKVSNHQESAPLAIYLRSNRFDEQAWLHIAYSPMYFEEGEVEAYAERLLSVVEQGLENPQLHVTEFGLLSPRETALLQQWNDTRVVYPQGLTIVQRFEARAAQQPEAVAAVEEGQPLTYAELNRQANALAHRLLGLGVQPDDRVALVARRGLDTLVGLLATLKAAAAYVPIDPAHPAERLNYLLNDSAPVVVLTQSDLRARLPKLDVPVIDLNLRNWPADNLANPRVPGLTPANLAYVIYTSGSTGLPKGVMVEHGTLGNLVDWHCDAFDLRAGQHTSSLAGFGFDAMAWEVWPALCAGATLHLAPATGSNEDIAALLDWWRAQPLDVSFLPTPIAEYAFGKQLDHPTLRTLLIGGDRLRQFNRQQSFEVINNYGPTEATVVATSGRLDAGQALHIGKPVSNTTVYLLDDQQRPVPMGITGELYVGGAGVARGYLNQPELTAARFLRDPFSSEPRARMYRTGDLARWRADGNLDYLGRNDDQVKVRGVRIELGEIETALGSHAAVREAVVQVRDGQLLAWFIEHEPLDINSLHAHLKTRLTSAMLPSAYVRLTAWPMTANGKLDRKALPAPGPEALVRREYEAPQGAVEIALAQIWSELLQVERVGRHDHFFELGGHSLMAVMFIERMRQLDLSSDVRVLFSQPTLAALAASVGTGREVVVPQNRIASDCTHITPDLLTLVQLDQPTIDRVVATVPGGAANVQDIYPLAPLQEGILYHHITAAQGDPYLLQSRLAFDSIERVEAFAEALRRVMVRHDILRTAVVWEGLTTPVQVVWREAILPVEEVLLDPADGAIIDQLHARFDARRYRLDVSQAPMIRLVYARDPALDRVVGILLFHHLAMDHVALEVMRCEMQASLSGQVQPLAAPVPYRNYVAQARLGVSEQEHEAFFREMLADIDEPTLPFGLQEVQGDGRGIDEARQMLDDGLYQRLRTQARQAGVSVASLVHLAWARVLAATSGQEQVVFGTVLMGRMQGGAGADRALGVFINTLPLRIDVATAVLPGVQATHARLTALLGHEHASLALAQRCSGVASPSPLFSALLNYRHTDPSELSDASPHTWQGIETLANEERTNYPLTLSVDDLGSDLRLTARTVAQIGAQRICAYVHAALTGLVEALEQAPQRPLNRVPILPVDELQRLLVEFNASEVACPLEQPLQRLFEQQVRLKPNAIALQSEQGDLTYGELNARANRLAHHLREQGVQPDTRVAICVERGLDLVVGLLGILKAGGAYVPLDPDYPLERLRYMLQDSAPVAVLVHAATRELLGEHDVPLIDLDRGSWQYNGESNLQVPGLSASNLAYMIYTSGSTGTPKGVMLEHRGLCNLVHWGSQICPPTSDSALLQKAPFSFDGSVWEFFWPLAAGVRLVLARPDGHRDPAYLTQEIRDRQISVIKFVPALLQQFLEQDDAGQCTSLTDIFCGGGEFTAALAQRARQLLPWVRLHNVYGPTEATVDSTAYTLEPHMPVPAIELPIGKAIGNTRLYVLDEHDQPVPLGVNGQLHIGGVGVARGYLGLPQLQAERFIDSPFVAGDRLYRTGDLVRYAADGNLQFLGRNDFQIKLRGLRLEPGEIEARLIEHSAVREAVVMVRDERLVAWYTVRAGIEAPSLEALRAQVLAHLPEYMVPAAFVLLDALPLTPNGKIDRKAFPEPGAEAVLSRPYQPPEGDVETELARIWAEVLNVNQVGRHDNFFELGGHSLLAVSLVARMRQTGLHTDARSLFSQPTLAALAANTRSQAQHLEIPQTTIPSLNRKRRL</sequence>
<dbReference type="GO" id="GO:0031177">
    <property type="term" value="F:phosphopantetheine binding"/>
    <property type="evidence" value="ECO:0007669"/>
    <property type="project" value="InterPro"/>
</dbReference>
<dbReference type="InterPro" id="IPR010071">
    <property type="entry name" value="AA_adenyl_dom"/>
</dbReference>
<dbReference type="InterPro" id="IPR045851">
    <property type="entry name" value="AMP-bd_C_sf"/>
</dbReference>
<evidence type="ECO:0000259" key="4">
    <source>
        <dbReference type="PROSITE" id="PS50075"/>
    </source>
</evidence>
<dbReference type="NCBIfam" id="TIGR01733">
    <property type="entry name" value="AA-adenyl-dom"/>
    <property type="match status" value="2"/>
</dbReference>
<dbReference type="Gene3D" id="3.40.50.980">
    <property type="match status" value="4"/>
</dbReference>
<dbReference type="SUPFAM" id="SSF56801">
    <property type="entry name" value="Acetyl-CoA synthetase-like"/>
    <property type="match status" value="2"/>
</dbReference>
<keyword evidence="3" id="KW-0597">Phosphoprotein</keyword>
<dbReference type="GO" id="GO:0003824">
    <property type="term" value="F:catalytic activity"/>
    <property type="evidence" value="ECO:0007669"/>
    <property type="project" value="InterPro"/>
</dbReference>
<evidence type="ECO:0000256" key="1">
    <source>
        <dbReference type="ARBA" id="ARBA00001957"/>
    </source>
</evidence>
<protein>
    <submittedName>
        <fullName evidence="5">Non-ribosomal peptide synthetase</fullName>
    </submittedName>
</protein>
<dbReference type="InterPro" id="IPR020806">
    <property type="entry name" value="PKS_PP-bd"/>
</dbReference>
<dbReference type="FunFam" id="3.40.50.12780:FF:000012">
    <property type="entry name" value="Non-ribosomal peptide synthetase"/>
    <property type="match status" value="1"/>
</dbReference>
<evidence type="ECO:0000256" key="2">
    <source>
        <dbReference type="ARBA" id="ARBA00022450"/>
    </source>
</evidence>
<comment type="caution">
    <text evidence="5">The sequence shown here is derived from an EMBL/GenBank/DDBJ whole genome shotgun (WGS) entry which is preliminary data.</text>
</comment>
<dbReference type="PROSITE" id="PS50075">
    <property type="entry name" value="CARRIER"/>
    <property type="match status" value="2"/>
</dbReference>
<dbReference type="Gene3D" id="3.30.559.10">
    <property type="entry name" value="Chloramphenicol acetyltransferase-like domain"/>
    <property type="match status" value="2"/>
</dbReference>
<dbReference type="FunFam" id="3.30.559.30:FF:000028">
    <property type="entry name" value="Non-ribosomal peptide synthetase OfaC"/>
    <property type="match status" value="1"/>
</dbReference>
<reference evidence="5 6" key="1">
    <citation type="submission" date="2016-10" db="EMBL/GenBank/DDBJ databases">
        <title>Comparative genome analysis of multiple Pseudomonas spp. focuses on biocontrol and plant growth promoting traits.</title>
        <authorList>
            <person name="Tao X.-Y."/>
            <person name="Taylor C.G."/>
        </authorList>
    </citation>
    <scope>NUCLEOTIDE SEQUENCE [LARGE SCALE GENOMIC DNA]</scope>
    <source>
        <strain evidence="5 6">24D3</strain>
    </source>
</reference>
<proteinExistence type="predicted"/>
<dbReference type="InterPro" id="IPR000873">
    <property type="entry name" value="AMP-dep_synth/lig_dom"/>
</dbReference>
<dbReference type="EMBL" id="MOBU01000006">
    <property type="protein sequence ID" value="RON69758.1"/>
    <property type="molecule type" value="Genomic_DNA"/>
</dbReference>
<dbReference type="SUPFAM" id="SSF52777">
    <property type="entry name" value="CoA-dependent acyltransferases"/>
    <property type="match status" value="4"/>
</dbReference>
<dbReference type="PANTHER" id="PTHR45527:SF1">
    <property type="entry name" value="FATTY ACID SYNTHASE"/>
    <property type="match status" value="1"/>
</dbReference>
<dbReference type="Pfam" id="PF00501">
    <property type="entry name" value="AMP-binding"/>
    <property type="match status" value="2"/>
</dbReference>
<dbReference type="PROSITE" id="PS00455">
    <property type="entry name" value="AMP_BINDING"/>
    <property type="match status" value="2"/>
</dbReference>
<dbReference type="Proteomes" id="UP000285757">
    <property type="component" value="Unassembled WGS sequence"/>
</dbReference>
<dbReference type="InterPro" id="IPR009081">
    <property type="entry name" value="PP-bd_ACP"/>
</dbReference>
<dbReference type="CDD" id="cd19544">
    <property type="entry name" value="E-C_NRPS"/>
    <property type="match status" value="1"/>
</dbReference>
<dbReference type="FunFam" id="3.40.50.980:FF:000002">
    <property type="entry name" value="Enterobactin synthetase component F"/>
    <property type="match status" value="1"/>
</dbReference>
<dbReference type="FunFam" id="1.10.1200.10:FF:000005">
    <property type="entry name" value="Nonribosomal peptide synthetase 1"/>
    <property type="match status" value="2"/>
</dbReference>
<dbReference type="SMART" id="SM00823">
    <property type="entry name" value="PKS_PP"/>
    <property type="match status" value="2"/>
</dbReference>
<dbReference type="GO" id="GO:0043041">
    <property type="term" value="P:amino acid activation for nonribosomal peptide biosynthetic process"/>
    <property type="evidence" value="ECO:0007669"/>
    <property type="project" value="TreeGrafter"/>
</dbReference>
<dbReference type="Gene3D" id="3.30.300.30">
    <property type="match status" value="2"/>
</dbReference>
<dbReference type="Gene3D" id="1.10.1200.10">
    <property type="entry name" value="ACP-like"/>
    <property type="match status" value="2"/>
</dbReference>
<dbReference type="GO" id="GO:0005737">
    <property type="term" value="C:cytoplasm"/>
    <property type="evidence" value="ECO:0007669"/>
    <property type="project" value="TreeGrafter"/>
</dbReference>
<dbReference type="FunFam" id="3.40.50.980:FF:000001">
    <property type="entry name" value="Non-ribosomal peptide synthetase"/>
    <property type="match status" value="2"/>
</dbReference>
<feature type="domain" description="Carrier" evidence="4">
    <location>
        <begin position="967"/>
        <end position="1041"/>
    </location>
</feature>
<dbReference type="InterPro" id="IPR036736">
    <property type="entry name" value="ACP-like_sf"/>
</dbReference>
<dbReference type="GO" id="GO:0044550">
    <property type="term" value="P:secondary metabolite biosynthetic process"/>
    <property type="evidence" value="ECO:0007669"/>
    <property type="project" value="TreeGrafter"/>
</dbReference>
<dbReference type="FunFam" id="3.30.559.10:FF:000064">
    <property type="entry name" value="Non-ribosomal peptide synthetase OfaC"/>
    <property type="match status" value="1"/>
</dbReference>
<dbReference type="FunFam" id="2.30.38.10:FF:000001">
    <property type="entry name" value="Non-ribosomal peptide synthetase PvdI"/>
    <property type="match status" value="2"/>
</dbReference>
<dbReference type="Pfam" id="PF00550">
    <property type="entry name" value="PP-binding"/>
    <property type="match status" value="2"/>
</dbReference>
<dbReference type="Gene3D" id="3.30.559.30">
    <property type="entry name" value="Nonribosomal peptide synthetase, condensation domain"/>
    <property type="match status" value="2"/>
</dbReference>
<dbReference type="CDD" id="cd05930">
    <property type="entry name" value="A_NRPS"/>
    <property type="match status" value="1"/>
</dbReference>
<dbReference type="InterPro" id="IPR023213">
    <property type="entry name" value="CAT-like_dom_sf"/>
</dbReference>
<comment type="cofactor">
    <cofactor evidence="1">
        <name>pantetheine 4'-phosphate</name>
        <dbReference type="ChEBI" id="CHEBI:47942"/>
    </cofactor>
</comment>
<dbReference type="Pfam" id="PF13193">
    <property type="entry name" value="AMP-binding_C"/>
    <property type="match status" value="1"/>
</dbReference>
<name>A0A423LND3_PSEFL</name>
<dbReference type="Gene3D" id="2.30.38.10">
    <property type="entry name" value="Luciferase, Domain 3"/>
    <property type="match status" value="2"/>
</dbReference>
<evidence type="ECO:0000313" key="6">
    <source>
        <dbReference type="Proteomes" id="UP000285757"/>
    </source>
</evidence>
<dbReference type="NCBIfam" id="NF003417">
    <property type="entry name" value="PRK04813.1"/>
    <property type="match status" value="2"/>
</dbReference>
<dbReference type="InterPro" id="IPR001242">
    <property type="entry name" value="Condensation_dom"/>
</dbReference>
<gene>
    <name evidence="5" type="ORF">BK671_10145</name>
</gene>
<evidence type="ECO:0000256" key="3">
    <source>
        <dbReference type="ARBA" id="ARBA00022553"/>
    </source>
</evidence>
<dbReference type="PANTHER" id="PTHR45527">
    <property type="entry name" value="NONRIBOSOMAL PEPTIDE SYNTHETASE"/>
    <property type="match status" value="1"/>
</dbReference>